<feature type="domain" description="Lysidine-tRNA(Ile) synthetase C-terminal" evidence="9">
    <location>
        <begin position="371"/>
        <end position="440"/>
    </location>
</feature>
<reference evidence="10 11" key="1">
    <citation type="submission" date="2017-01" db="EMBL/GenBank/DDBJ databases">
        <title>New insights into the genetic diversity of Chromobacterium isolated from tropical freshwater lake.</title>
        <authorList>
            <person name="Santos A.B."/>
            <person name="Nascimento A.M."/>
            <person name="Da Silva P.C."/>
        </authorList>
    </citation>
    <scope>NUCLEOTIDE SEQUENCE [LARGE SCALE GENOMIC DNA]</scope>
    <source>
        <strain evidence="10 11">56AF</strain>
    </source>
</reference>
<dbReference type="NCBIfam" id="TIGR02432">
    <property type="entry name" value="lysidine_TilS_N"/>
    <property type="match status" value="1"/>
</dbReference>
<evidence type="ECO:0000256" key="1">
    <source>
        <dbReference type="ARBA" id="ARBA00004496"/>
    </source>
</evidence>
<evidence type="ECO:0000259" key="9">
    <source>
        <dbReference type="SMART" id="SM00977"/>
    </source>
</evidence>
<dbReference type="PANTHER" id="PTHR43033:SF1">
    <property type="entry name" value="TRNA(ILE)-LYSIDINE SYNTHASE-RELATED"/>
    <property type="match status" value="1"/>
</dbReference>
<evidence type="ECO:0000256" key="4">
    <source>
        <dbReference type="ARBA" id="ARBA00022694"/>
    </source>
</evidence>
<keyword evidence="4 8" id="KW-0819">tRNA processing</keyword>
<dbReference type="InterPro" id="IPR015262">
    <property type="entry name" value="tRNA_Ile_lys_synt_subst-bd"/>
</dbReference>
<evidence type="ECO:0000256" key="5">
    <source>
        <dbReference type="ARBA" id="ARBA00022741"/>
    </source>
</evidence>
<dbReference type="SUPFAM" id="SSF56037">
    <property type="entry name" value="PheT/TilS domain"/>
    <property type="match status" value="1"/>
</dbReference>
<dbReference type="SUPFAM" id="SSF52402">
    <property type="entry name" value="Adenine nucleotide alpha hydrolases-like"/>
    <property type="match status" value="1"/>
</dbReference>
<evidence type="ECO:0000313" key="11">
    <source>
        <dbReference type="Proteomes" id="UP000239469"/>
    </source>
</evidence>
<comment type="subcellular location">
    <subcellularLocation>
        <location evidence="1 8">Cytoplasm</location>
    </subcellularLocation>
</comment>
<dbReference type="OrthoDB" id="9807403at2"/>
<accession>A0A2S9X3A8</accession>
<dbReference type="EMBL" id="MTBD01000027">
    <property type="protein sequence ID" value="PRP70219.1"/>
    <property type="molecule type" value="Genomic_DNA"/>
</dbReference>
<evidence type="ECO:0000256" key="8">
    <source>
        <dbReference type="HAMAP-Rule" id="MF_01161"/>
    </source>
</evidence>
<keyword evidence="6 8" id="KW-0067">ATP-binding</keyword>
<comment type="caution">
    <text evidence="10">The sequence shown here is derived from an EMBL/GenBank/DDBJ whole genome shotgun (WGS) entry which is preliminary data.</text>
</comment>
<dbReference type="AlphaFoldDB" id="A0A2S9X3A8"/>
<feature type="binding site" evidence="8">
    <location>
        <begin position="34"/>
        <end position="39"/>
    </location>
    <ligand>
        <name>ATP</name>
        <dbReference type="ChEBI" id="CHEBI:30616"/>
    </ligand>
</feature>
<dbReference type="SMART" id="SM00977">
    <property type="entry name" value="TilS_C"/>
    <property type="match status" value="1"/>
</dbReference>
<dbReference type="InterPro" id="IPR012795">
    <property type="entry name" value="tRNA_Ile_lys_synt_N"/>
</dbReference>
<sequence length="445" mass="48183">MAASRKTQPKLADSLIKHWPDELSGLCAFELGLSGGLDSVALLSLLCAAREQRPALALSAVHVHHGLSPNADAWAAHCQALCDSLGVPLRIERVQVRAGGGESLEAAAREARYAAYRRSAADVIVLAHHQDDQAETVLLQLLRGGGVKALAAMPALRELPPGKRLWRPLLNFTRRQLEDHVRDQGLSWVEDESNLDNRYRRNLLRNQILPALAKAVPHYRSHLARAAALQADAAAILDEVARQDVEHCRHQSCLDLASWQALSEPRQRQALLAWLDERGWPAPEPAALHEFQRQLTQAGAEALPILRLAGGVVFRFGGAIQAMADLQPPAAGSPLPDLSGGKALDLPEWGGRLEWAWRAQGLPDAALAAGLALKPRCGGEKLPLAVGRREVKDLLREAGLPPPLRQRWPLLYAADGQLLALPGIAVAGNAATGPGWWPLWRLSPA</sequence>
<gene>
    <name evidence="8" type="primary">tilS</name>
    <name evidence="10" type="ORF">BUE93_13360</name>
</gene>
<comment type="similarity">
    <text evidence="8">Belongs to the tRNA(Ile)-lysidine synthase family.</text>
</comment>
<evidence type="ECO:0000256" key="7">
    <source>
        <dbReference type="ARBA" id="ARBA00048539"/>
    </source>
</evidence>
<dbReference type="HAMAP" id="MF_01161">
    <property type="entry name" value="tRNA_Ile_lys_synt"/>
    <property type="match status" value="1"/>
</dbReference>
<keyword evidence="3 8" id="KW-0436">Ligase</keyword>
<evidence type="ECO:0000256" key="6">
    <source>
        <dbReference type="ARBA" id="ARBA00022840"/>
    </source>
</evidence>
<dbReference type="Pfam" id="PF01171">
    <property type="entry name" value="ATP_bind_3"/>
    <property type="match status" value="1"/>
</dbReference>
<name>A0A2S9X3A8_9NEIS</name>
<dbReference type="RefSeq" id="WP_106077162.1">
    <property type="nucleotide sequence ID" value="NZ_MTBD01000027.1"/>
</dbReference>
<dbReference type="Proteomes" id="UP000239469">
    <property type="component" value="Unassembled WGS sequence"/>
</dbReference>
<dbReference type="SUPFAM" id="SSF82829">
    <property type="entry name" value="MesJ substrate recognition domain-like"/>
    <property type="match status" value="1"/>
</dbReference>
<dbReference type="PANTHER" id="PTHR43033">
    <property type="entry name" value="TRNA(ILE)-LYSIDINE SYNTHASE-RELATED"/>
    <property type="match status" value="1"/>
</dbReference>
<dbReference type="InterPro" id="IPR011063">
    <property type="entry name" value="TilS/TtcA_N"/>
</dbReference>
<comment type="domain">
    <text evidence="8">The N-terminal region contains the highly conserved SGGXDS motif, predicted to be a P-loop motif involved in ATP binding.</text>
</comment>
<dbReference type="InterPro" id="IPR012796">
    <property type="entry name" value="Lysidine-tRNA-synth_C"/>
</dbReference>
<dbReference type="GO" id="GO:0005524">
    <property type="term" value="F:ATP binding"/>
    <property type="evidence" value="ECO:0007669"/>
    <property type="project" value="UniProtKB-UniRule"/>
</dbReference>
<evidence type="ECO:0000256" key="2">
    <source>
        <dbReference type="ARBA" id="ARBA00022490"/>
    </source>
</evidence>
<evidence type="ECO:0000256" key="3">
    <source>
        <dbReference type="ARBA" id="ARBA00022598"/>
    </source>
</evidence>
<dbReference type="InterPro" id="IPR014729">
    <property type="entry name" value="Rossmann-like_a/b/a_fold"/>
</dbReference>
<proteinExistence type="inferred from homology"/>
<keyword evidence="2 8" id="KW-0963">Cytoplasm</keyword>
<keyword evidence="5 8" id="KW-0547">Nucleotide-binding</keyword>
<comment type="function">
    <text evidence="8">Ligates lysine onto the cytidine present at position 34 of the AUA codon-specific tRNA(Ile) that contains the anticodon CAU, in an ATP-dependent manner. Cytidine is converted to lysidine, thus changing the amino acid specificity of the tRNA from methionine to isoleucine.</text>
</comment>
<dbReference type="GO" id="GO:0032267">
    <property type="term" value="F:tRNA(Ile)-lysidine synthase activity"/>
    <property type="evidence" value="ECO:0007669"/>
    <property type="project" value="UniProtKB-EC"/>
</dbReference>
<dbReference type="Gene3D" id="1.20.59.20">
    <property type="match status" value="1"/>
</dbReference>
<dbReference type="CDD" id="cd01992">
    <property type="entry name" value="TilS_N"/>
    <property type="match status" value="1"/>
</dbReference>
<dbReference type="EC" id="6.3.4.19" evidence="8"/>
<dbReference type="GO" id="GO:0006400">
    <property type="term" value="P:tRNA modification"/>
    <property type="evidence" value="ECO:0007669"/>
    <property type="project" value="UniProtKB-UniRule"/>
</dbReference>
<dbReference type="Gene3D" id="3.40.50.620">
    <property type="entry name" value="HUPs"/>
    <property type="match status" value="1"/>
</dbReference>
<evidence type="ECO:0000313" key="10">
    <source>
        <dbReference type="EMBL" id="PRP70219.1"/>
    </source>
</evidence>
<dbReference type="InterPro" id="IPR012094">
    <property type="entry name" value="tRNA_Ile_lys_synt"/>
</dbReference>
<dbReference type="NCBIfam" id="TIGR02433">
    <property type="entry name" value="lysidine_TilS_C"/>
    <property type="match status" value="1"/>
</dbReference>
<dbReference type="Pfam" id="PF11734">
    <property type="entry name" value="TilS_C"/>
    <property type="match status" value="1"/>
</dbReference>
<organism evidence="10 11">
    <name type="scientific">Chromobacterium amazonense</name>
    <dbReference type="NCBI Taxonomy" id="1382803"/>
    <lineage>
        <taxon>Bacteria</taxon>
        <taxon>Pseudomonadati</taxon>
        <taxon>Pseudomonadota</taxon>
        <taxon>Betaproteobacteria</taxon>
        <taxon>Neisseriales</taxon>
        <taxon>Chromobacteriaceae</taxon>
        <taxon>Chromobacterium</taxon>
    </lineage>
</organism>
<comment type="catalytic activity">
    <reaction evidence="7 8">
        <text>cytidine(34) in tRNA(Ile2) + L-lysine + ATP = lysidine(34) in tRNA(Ile2) + AMP + diphosphate + H(+)</text>
        <dbReference type="Rhea" id="RHEA:43744"/>
        <dbReference type="Rhea" id="RHEA-COMP:10625"/>
        <dbReference type="Rhea" id="RHEA-COMP:10670"/>
        <dbReference type="ChEBI" id="CHEBI:15378"/>
        <dbReference type="ChEBI" id="CHEBI:30616"/>
        <dbReference type="ChEBI" id="CHEBI:32551"/>
        <dbReference type="ChEBI" id="CHEBI:33019"/>
        <dbReference type="ChEBI" id="CHEBI:82748"/>
        <dbReference type="ChEBI" id="CHEBI:83665"/>
        <dbReference type="ChEBI" id="CHEBI:456215"/>
        <dbReference type="EC" id="6.3.4.19"/>
    </reaction>
</comment>
<dbReference type="GO" id="GO:0005737">
    <property type="term" value="C:cytoplasm"/>
    <property type="evidence" value="ECO:0007669"/>
    <property type="project" value="UniProtKB-SubCell"/>
</dbReference>
<dbReference type="Pfam" id="PF09179">
    <property type="entry name" value="TilS"/>
    <property type="match status" value="1"/>
</dbReference>
<protein>
    <recommendedName>
        <fullName evidence="8">tRNA(Ile)-lysidine synthase</fullName>
        <ecNumber evidence="8">6.3.4.19</ecNumber>
    </recommendedName>
    <alternativeName>
        <fullName evidence="8">tRNA(Ile)-2-lysyl-cytidine synthase</fullName>
    </alternativeName>
    <alternativeName>
        <fullName evidence="8">tRNA(Ile)-lysidine synthetase</fullName>
    </alternativeName>
</protein>